<proteinExistence type="predicted"/>
<feature type="transmembrane region" description="Helical" evidence="1">
    <location>
        <begin position="12"/>
        <end position="32"/>
    </location>
</feature>
<dbReference type="EMBL" id="JFBX01000739">
    <property type="protein sequence ID" value="KXH29723.1"/>
    <property type="molecule type" value="Genomic_DNA"/>
</dbReference>
<evidence type="ECO:0000313" key="2">
    <source>
        <dbReference type="EMBL" id="KXH29723.1"/>
    </source>
</evidence>
<protein>
    <submittedName>
        <fullName evidence="2">Uncharacterized protein</fullName>
    </submittedName>
</protein>
<reference evidence="2 3" key="1">
    <citation type="submission" date="2014-02" db="EMBL/GenBank/DDBJ databases">
        <title>The genome sequence of Colletotrichum simmondsii CBS122122.</title>
        <authorList>
            <person name="Baroncelli R."/>
            <person name="Thon M.R."/>
        </authorList>
    </citation>
    <scope>NUCLEOTIDE SEQUENCE [LARGE SCALE GENOMIC DNA]</scope>
    <source>
        <strain evidence="2 3">CBS122122</strain>
    </source>
</reference>
<evidence type="ECO:0000313" key="3">
    <source>
        <dbReference type="Proteomes" id="UP000070328"/>
    </source>
</evidence>
<comment type="caution">
    <text evidence="2">The sequence shown here is derived from an EMBL/GenBank/DDBJ whole genome shotgun (WGS) entry which is preliminary data.</text>
</comment>
<accession>A0A135S1C2</accession>
<sequence>MFFVQTAQARVLYLSCLTCVIVLVVFFSYNLFPHLHLRAVHIAYSRLKTASDFQAPFAPEGLGGPDADNLFLGRPGEILKPTLTPNEKGQPTYAILMPTYINHLTYVVNFLQSYTCLCTDHQEVDIHLIVSDSKEVKAFQDAIDGLKRCGERFSIFSTPKANINGPKPKINIVNFYDIYPDTFRSIIKGNITADDTSALLNERGRYQYQTIKKMSAAIRLEYDWGLWLDSEAVVVQPFSMREVFDVYVKAPTVWRSRNSRTDFMVSLINGSANVLGRDIESFGKALWNLESVQWMLEKEVVNDLVKSVEKAHKQDFWNVWAMRGSPFEINLYNLHIQARKLESNDHLFTKYQVVETEREMDRFGMGAAKPIMDQIKMTGIFETSYLLLKATEVVPGFSRMMRYYGQRLLRFDDLDVAPPEVVDRFLLDTPINILSETKPFEKRFTWIEIPTPVHFGSLVLRGTLPTGVFLIFASIAIVKPRTCCIVDRIMRWTWPIRVLKKIIAVAKISIRGKLRQRVSDIANPATFNFRLGSSTQVFAIGRVEV</sequence>
<keyword evidence="1" id="KW-1133">Transmembrane helix</keyword>
<keyword evidence="1" id="KW-0472">Membrane</keyword>
<dbReference type="OrthoDB" id="3633556at2759"/>
<evidence type="ECO:0000256" key="1">
    <source>
        <dbReference type="SAM" id="Phobius"/>
    </source>
</evidence>
<dbReference type="AlphaFoldDB" id="A0A135S1C2"/>
<gene>
    <name evidence="2" type="ORF">CSIM01_05489</name>
</gene>
<name>A0A135S1C2_9PEZI</name>
<keyword evidence="3" id="KW-1185">Reference proteome</keyword>
<organism evidence="2 3">
    <name type="scientific">Colletotrichum simmondsii</name>
    <dbReference type="NCBI Taxonomy" id="703756"/>
    <lineage>
        <taxon>Eukaryota</taxon>
        <taxon>Fungi</taxon>
        <taxon>Dikarya</taxon>
        <taxon>Ascomycota</taxon>
        <taxon>Pezizomycotina</taxon>
        <taxon>Sordariomycetes</taxon>
        <taxon>Hypocreomycetidae</taxon>
        <taxon>Glomerellales</taxon>
        <taxon>Glomerellaceae</taxon>
        <taxon>Colletotrichum</taxon>
        <taxon>Colletotrichum acutatum species complex</taxon>
    </lineage>
</organism>
<dbReference type="Proteomes" id="UP000070328">
    <property type="component" value="Unassembled WGS sequence"/>
</dbReference>
<keyword evidence="1" id="KW-0812">Transmembrane</keyword>